<dbReference type="Proteomes" id="UP001151760">
    <property type="component" value="Unassembled WGS sequence"/>
</dbReference>
<comment type="caution">
    <text evidence="2">The sequence shown here is derived from an EMBL/GenBank/DDBJ whole genome shotgun (WGS) entry which is preliminary data.</text>
</comment>
<reference evidence="2" key="1">
    <citation type="journal article" date="2022" name="Int. J. Mol. Sci.">
        <title>Draft Genome of Tanacetum Coccineum: Genomic Comparison of Closely Related Tanacetum-Family Plants.</title>
        <authorList>
            <person name="Yamashiro T."/>
            <person name="Shiraishi A."/>
            <person name="Nakayama K."/>
            <person name="Satake H."/>
        </authorList>
    </citation>
    <scope>NUCLEOTIDE SEQUENCE</scope>
</reference>
<dbReference type="EMBL" id="BQNB010012492">
    <property type="protein sequence ID" value="GJT04211.1"/>
    <property type="molecule type" value="Genomic_DNA"/>
</dbReference>
<feature type="compositionally biased region" description="Basic and acidic residues" evidence="1">
    <location>
        <begin position="17"/>
        <end position="26"/>
    </location>
</feature>
<evidence type="ECO:0000256" key="1">
    <source>
        <dbReference type="SAM" id="MobiDB-lite"/>
    </source>
</evidence>
<proteinExistence type="predicted"/>
<evidence type="ECO:0000313" key="3">
    <source>
        <dbReference type="Proteomes" id="UP001151760"/>
    </source>
</evidence>
<organism evidence="2 3">
    <name type="scientific">Tanacetum coccineum</name>
    <dbReference type="NCBI Taxonomy" id="301880"/>
    <lineage>
        <taxon>Eukaryota</taxon>
        <taxon>Viridiplantae</taxon>
        <taxon>Streptophyta</taxon>
        <taxon>Embryophyta</taxon>
        <taxon>Tracheophyta</taxon>
        <taxon>Spermatophyta</taxon>
        <taxon>Magnoliopsida</taxon>
        <taxon>eudicotyledons</taxon>
        <taxon>Gunneridae</taxon>
        <taxon>Pentapetalae</taxon>
        <taxon>asterids</taxon>
        <taxon>campanulids</taxon>
        <taxon>Asterales</taxon>
        <taxon>Asteraceae</taxon>
        <taxon>Asteroideae</taxon>
        <taxon>Anthemideae</taxon>
        <taxon>Anthemidinae</taxon>
        <taxon>Tanacetum</taxon>
    </lineage>
</organism>
<evidence type="ECO:0000313" key="2">
    <source>
        <dbReference type="EMBL" id="GJT04211.1"/>
    </source>
</evidence>
<protein>
    <submittedName>
        <fullName evidence="2">Uncharacterized protein</fullName>
    </submittedName>
</protein>
<sequence length="327" mass="37368">MDSSMGKMCLGKDVIEISSDRNKESGDWDSPGYKDTAGSEGKKEHEALVFHKVDTEEDSDRYIAQCFMNGLYASDGEINLEKNDNLISNDYAVKLCLEYEVRKGKKLVKKELMVLLRGEIYFVQFIINLEEDEFDPGLIFRRSFLRSANAIVNFREGTIIIQPDFDPFLLSSDEEGKPNLDDLETLLNFDIDEVPQTEIDLPPMVCKICKGSRNKKKVMENIMYFNNGVGPSSSIGIPLTQEEAEKRALAHNISMSYEILEEVRPVIETLAYNDKYRKLLDEIWDDKGRLDGMIKPEEEKAMAKMKGQMLKEKKDPGAFIFPIRLES</sequence>
<keyword evidence="3" id="KW-1185">Reference proteome</keyword>
<reference evidence="2" key="2">
    <citation type="submission" date="2022-01" db="EMBL/GenBank/DDBJ databases">
        <authorList>
            <person name="Yamashiro T."/>
            <person name="Shiraishi A."/>
            <person name="Satake H."/>
            <person name="Nakayama K."/>
        </authorList>
    </citation>
    <scope>NUCLEOTIDE SEQUENCE</scope>
</reference>
<feature type="region of interest" description="Disordered" evidence="1">
    <location>
        <begin position="17"/>
        <end position="40"/>
    </location>
</feature>
<gene>
    <name evidence="2" type="ORF">Tco_0838673</name>
</gene>
<accession>A0ABQ5APH8</accession>
<name>A0ABQ5APH8_9ASTR</name>